<evidence type="ECO:0000256" key="1">
    <source>
        <dbReference type="SAM" id="Phobius"/>
    </source>
</evidence>
<accession>A0A3B1E5D9</accession>
<feature type="transmembrane region" description="Helical" evidence="1">
    <location>
        <begin position="73"/>
        <end position="100"/>
    </location>
</feature>
<feature type="transmembrane region" description="Helical" evidence="1">
    <location>
        <begin position="166"/>
        <end position="187"/>
    </location>
</feature>
<feature type="transmembrane region" description="Helical" evidence="1">
    <location>
        <begin position="218"/>
        <end position="240"/>
    </location>
</feature>
<keyword evidence="1" id="KW-1133">Transmembrane helix</keyword>
<protein>
    <submittedName>
        <fullName evidence="2">Uncharacterized protein</fullName>
    </submittedName>
</protein>
<keyword evidence="1" id="KW-0472">Membrane</keyword>
<organism evidence="2">
    <name type="scientific">hydrothermal vent metagenome</name>
    <dbReference type="NCBI Taxonomy" id="652676"/>
    <lineage>
        <taxon>unclassified sequences</taxon>
        <taxon>metagenomes</taxon>
        <taxon>ecological metagenomes</taxon>
    </lineage>
</organism>
<dbReference type="AlphaFoldDB" id="A0A3B1E5D9"/>
<keyword evidence="1" id="KW-0812">Transmembrane</keyword>
<sequence length="251" mass="28442">MDTAQGAMAGDEERAGEGVFAGCVFVQCPYCEYALTGLRENRCPECGAEITEADARLDARRRVFLELTRFRVFGWNAVVLLLSMVSTWGLVLIPFGMMVLGAWTLPGRMPHGLERRVRRRVWLLSLWWLCLPWLGLMVVPFVIDWLYWNTAWFDFGSGGMGYMLEIVGPAGFGAALLSLYLVSILMWRRRLVRLGRAAGLERGPEKEPFPWRCASTRFAVYPVLGVLVAWVVIFGIIGVLDRWMPNWGTGW</sequence>
<gene>
    <name evidence="2" type="ORF">MNBD_PLANCTO03-1998</name>
</gene>
<proteinExistence type="predicted"/>
<name>A0A3B1E5D9_9ZZZZ</name>
<dbReference type="EMBL" id="UOGK01000524">
    <property type="protein sequence ID" value="VAX41325.1"/>
    <property type="molecule type" value="Genomic_DNA"/>
</dbReference>
<reference evidence="2" key="1">
    <citation type="submission" date="2018-06" db="EMBL/GenBank/DDBJ databases">
        <authorList>
            <person name="Zhirakovskaya E."/>
        </authorList>
    </citation>
    <scope>NUCLEOTIDE SEQUENCE</scope>
</reference>
<evidence type="ECO:0000313" key="2">
    <source>
        <dbReference type="EMBL" id="VAX41325.1"/>
    </source>
</evidence>
<feature type="transmembrane region" description="Helical" evidence="1">
    <location>
        <begin position="121"/>
        <end position="146"/>
    </location>
</feature>